<comment type="caution">
    <text evidence="2">The sequence shown here is derived from an EMBL/GenBank/DDBJ whole genome shotgun (WGS) entry which is preliminary data.</text>
</comment>
<sequence>MLNLLTHIPNILRFYLLSLLTTPNSLVVLEYLACCRFRLLSKFQQFFIYTY</sequence>
<proteinExistence type="predicted"/>
<evidence type="ECO:0000256" key="1">
    <source>
        <dbReference type="SAM" id="Phobius"/>
    </source>
</evidence>
<dbReference type="EMBL" id="PSQE01000008">
    <property type="protein sequence ID" value="RHN40983.1"/>
    <property type="molecule type" value="Genomic_DNA"/>
</dbReference>
<keyword evidence="1" id="KW-0472">Membrane</keyword>
<accession>A0A396GKC8</accession>
<name>A0A396GKC8_MEDTR</name>
<feature type="transmembrane region" description="Helical" evidence="1">
    <location>
        <begin position="12"/>
        <end position="33"/>
    </location>
</feature>
<gene>
    <name evidence="2" type="ORF">MtrunA17_Chr8g0361051</name>
</gene>
<organism evidence="2 3">
    <name type="scientific">Medicago truncatula</name>
    <name type="common">Barrel medic</name>
    <name type="synonym">Medicago tribuloides</name>
    <dbReference type="NCBI Taxonomy" id="3880"/>
    <lineage>
        <taxon>Eukaryota</taxon>
        <taxon>Viridiplantae</taxon>
        <taxon>Streptophyta</taxon>
        <taxon>Embryophyta</taxon>
        <taxon>Tracheophyta</taxon>
        <taxon>Spermatophyta</taxon>
        <taxon>Magnoliopsida</taxon>
        <taxon>eudicotyledons</taxon>
        <taxon>Gunneridae</taxon>
        <taxon>Pentapetalae</taxon>
        <taxon>rosids</taxon>
        <taxon>fabids</taxon>
        <taxon>Fabales</taxon>
        <taxon>Fabaceae</taxon>
        <taxon>Papilionoideae</taxon>
        <taxon>50 kb inversion clade</taxon>
        <taxon>NPAAA clade</taxon>
        <taxon>Hologalegina</taxon>
        <taxon>IRL clade</taxon>
        <taxon>Trifolieae</taxon>
        <taxon>Medicago</taxon>
    </lineage>
</organism>
<evidence type="ECO:0008006" key="4">
    <source>
        <dbReference type="Google" id="ProtNLM"/>
    </source>
</evidence>
<protein>
    <recommendedName>
        <fullName evidence="4">Transmembrane protein</fullName>
    </recommendedName>
</protein>
<evidence type="ECO:0000313" key="2">
    <source>
        <dbReference type="EMBL" id="RHN40983.1"/>
    </source>
</evidence>
<keyword evidence="1" id="KW-1133">Transmembrane helix</keyword>
<dbReference type="Gramene" id="rna47242">
    <property type="protein sequence ID" value="RHN40983.1"/>
    <property type="gene ID" value="gene47242"/>
</dbReference>
<keyword evidence="1" id="KW-0812">Transmembrane</keyword>
<reference evidence="3" key="1">
    <citation type="journal article" date="2018" name="Nat. Plants">
        <title>Whole-genome landscape of Medicago truncatula symbiotic genes.</title>
        <authorList>
            <person name="Pecrix Y."/>
            <person name="Staton S.E."/>
            <person name="Sallet E."/>
            <person name="Lelandais-Briere C."/>
            <person name="Moreau S."/>
            <person name="Carrere S."/>
            <person name="Blein T."/>
            <person name="Jardinaud M.F."/>
            <person name="Latrasse D."/>
            <person name="Zouine M."/>
            <person name="Zahm M."/>
            <person name="Kreplak J."/>
            <person name="Mayjonade B."/>
            <person name="Satge C."/>
            <person name="Perez M."/>
            <person name="Cauet S."/>
            <person name="Marande W."/>
            <person name="Chantry-Darmon C."/>
            <person name="Lopez-Roques C."/>
            <person name="Bouchez O."/>
            <person name="Berard A."/>
            <person name="Debelle F."/>
            <person name="Munos S."/>
            <person name="Bendahmane A."/>
            <person name="Berges H."/>
            <person name="Niebel A."/>
            <person name="Buitink J."/>
            <person name="Frugier F."/>
            <person name="Benhamed M."/>
            <person name="Crespi M."/>
            <person name="Gouzy J."/>
            <person name="Gamas P."/>
        </authorList>
    </citation>
    <scope>NUCLEOTIDE SEQUENCE [LARGE SCALE GENOMIC DNA]</scope>
    <source>
        <strain evidence="3">cv. Jemalong A17</strain>
    </source>
</reference>
<dbReference type="AlphaFoldDB" id="A0A396GKC8"/>
<dbReference type="Proteomes" id="UP000265566">
    <property type="component" value="Chromosome 8"/>
</dbReference>
<evidence type="ECO:0000313" key="3">
    <source>
        <dbReference type="Proteomes" id="UP000265566"/>
    </source>
</evidence>